<proteinExistence type="predicted"/>
<keyword evidence="2" id="KW-0479">Metal-binding</keyword>
<dbReference type="GO" id="GO:0008270">
    <property type="term" value="F:zinc ion binding"/>
    <property type="evidence" value="ECO:0007669"/>
    <property type="project" value="UniProtKB-KW"/>
</dbReference>
<evidence type="ECO:0000256" key="1">
    <source>
        <dbReference type="ARBA" id="ARBA00004123"/>
    </source>
</evidence>
<accession>A0ABD3EJH7</accession>
<keyword evidence="7" id="KW-1185">Reference proteome</keyword>
<evidence type="ECO:0000313" key="7">
    <source>
        <dbReference type="Proteomes" id="UP001632038"/>
    </source>
</evidence>
<dbReference type="PANTHER" id="PTHR23215:SF0">
    <property type="entry name" value="BUB3-INTERACTING AND GLEBS MOTIF-CONTAINING PROTEIN ZNF207"/>
    <property type="match status" value="1"/>
</dbReference>
<keyword evidence="4" id="KW-0862">Zinc</keyword>
<protein>
    <submittedName>
        <fullName evidence="6">Uncharacterized protein</fullName>
    </submittedName>
</protein>
<comment type="caution">
    <text evidence="6">The sequence shown here is derived from an EMBL/GenBank/DDBJ whole genome shotgun (WGS) entry which is preliminary data.</text>
</comment>
<evidence type="ECO:0000256" key="4">
    <source>
        <dbReference type="ARBA" id="ARBA00022833"/>
    </source>
</evidence>
<comment type="subcellular location">
    <subcellularLocation>
        <location evidence="1">Nucleus</location>
    </subcellularLocation>
</comment>
<evidence type="ECO:0000313" key="6">
    <source>
        <dbReference type="EMBL" id="KAL3654572.1"/>
    </source>
</evidence>
<keyword evidence="3" id="KW-0863">Zinc-finger</keyword>
<evidence type="ECO:0000256" key="5">
    <source>
        <dbReference type="ARBA" id="ARBA00023242"/>
    </source>
</evidence>
<dbReference type="GO" id="GO:0005634">
    <property type="term" value="C:nucleus"/>
    <property type="evidence" value="ECO:0007669"/>
    <property type="project" value="UniProtKB-SubCell"/>
</dbReference>
<evidence type="ECO:0000256" key="3">
    <source>
        <dbReference type="ARBA" id="ARBA00022771"/>
    </source>
</evidence>
<keyword evidence="5" id="KW-0539">Nucleus</keyword>
<dbReference type="AlphaFoldDB" id="A0ABD3EJH7"/>
<dbReference type="Proteomes" id="UP001632038">
    <property type="component" value="Unassembled WGS sequence"/>
</dbReference>
<reference evidence="7" key="1">
    <citation type="journal article" date="2024" name="IScience">
        <title>Strigolactones Initiate the Formation of Haustorium-like Structures in Castilleja.</title>
        <authorList>
            <person name="Buerger M."/>
            <person name="Peterson D."/>
            <person name="Chory J."/>
        </authorList>
    </citation>
    <scope>NUCLEOTIDE SEQUENCE [LARGE SCALE GENOMIC DNA]</scope>
</reference>
<evidence type="ECO:0000256" key="2">
    <source>
        <dbReference type="ARBA" id="ARBA00022723"/>
    </source>
</evidence>
<name>A0ABD3EJH7_9LAMI</name>
<gene>
    <name evidence="6" type="ORF">CASFOL_001557</name>
</gene>
<dbReference type="EMBL" id="JAVIJP010000004">
    <property type="protein sequence ID" value="KAL3654572.1"/>
    <property type="molecule type" value="Genomic_DNA"/>
</dbReference>
<dbReference type="PANTHER" id="PTHR23215">
    <property type="entry name" value="ZINC FINGER PROTEIN 207"/>
    <property type="match status" value="1"/>
</dbReference>
<sequence>MRSLEEIRQRLKFMGCKEFHLMFWPLIMERKKEEETPSKAAKVNLPTSQFVGCVMPGSVGLGYPPPPNFGQMPPLYNPIIPMPQAGWQVPPRPQHWNAQHHTPLFPVHNVRHPAVSATHVLPLFHVVPNYNIPPQSSPFSALVPPMSLLSGSSTEIKSVERHFGGTMPINNYQTPGIPENGPSIGPPPVIANKAPTTQSATNEVYLVWDNEAMSMVRRKKNILVEISGAQ</sequence>
<organism evidence="6 7">
    <name type="scientific">Castilleja foliolosa</name>
    <dbReference type="NCBI Taxonomy" id="1961234"/>
    <lineage>
        <taxon>Eukaryota</taxon>
        <taxon>Viridiplantae</taxon>
        <taxon>Streptophyta</taxon>
        <taxon>Embryophyta</taxon>
        <taxon>Tracheophyta</taxon>
        <taxon>Spermatophyta</taxon>
        <taxon>Magnoliopsida</taxon>
        <taxon>eudicotyledons</taxon>
        <taxon>Gunneridae</taxon>
        <taxon>Pentapetalae</taxon>
        <taxon>asterids</taxon>
        <taxon>lamiids</taxon>
        <taxon>Lamiales</taxon>
        <taxon>Orobanchaceae</taxon>
        <taxon>Pedicularideae</taxon>
        <taxon>Castillejinae</taxon>
        <taxon>Castilleja</taxon>
    </lineage>
</organism>